<feature type="compositionally biased region" description="Polar residues" evidence="3">
    <location>
        <begin position="193"/>
        <end position="208"/>
    </location>
</feature>
<organism evidence="5">
    <name type="scientific">Stegastes partitus</name>
    <name type="common">bicolor damselfish</name>
    <dbReference type="NCBI Taxonomy" id="144197"/>
    <lineage>
        <taxon>Eukaryota</taxon>
        <taxon>Metazoa</taxon>
        <taxon>Chordata</taxon>
        <taxon>Craniata</taxon>
        <taxon>Vertebrata</taxon>
        <taxon>Euteleostomi</taxon>
        <taxon>Actinopterygii</taxon>
        <taxon>Neopterygii</taxon>
        <taxon>Teleostei</taxon>
        <taxon>Neoteleostei</taxon>
        <taxon>Acanthomorphata</taxon>
        <taxon>Ovalentaria</taxon>
        <taxon>Pomacentridae</taxon>
        <taxon>Stegastes</taxon>
    </lineage>
</organism>
<dbReference type="AlphaFoldDB" id="A0A3B4YYH4"/>
<dbReference type="Proteomes" id="UP000694891">
    <property type="component" value="Unplaced"/>
</dbReference>
<feature type="compositionally biased region" description="Basic and acidic residues" evidence="3">
    <location>
        <begin position="41"/>
        <end position="59"/>
    </location>
</feature>
<dbReference type="CTD" id="54823"/>
<dbReference type="Gene3D" id="3.40.50.1010">
    <property type="entry name" value="5'-nuclease"/>
    <property type="match status" value="1"/>
</dbReference>
<feature type="compositionally biased region" description="Basic and acidic residues" evidence="3">
    <location>
        <begin position="111"/>
        <end position="131"/>
    </location>
</feature>
<evidence type="ECO:0000313" key="5">
    <source>
        <dbReference type="Ensembl" id="ENSSPAP00000001335.1"/>
    </source>
</evidence>
<sequence length="968" mass="107696">MSKKSKKRKRKKSSSSNEEDEKVSREQDDKRKKAVKSQESCTKEKEKSVPSTVKDDSQSTRHIKKPVYRLANTQATEQKPLNKEEQCTKTQSASVPFHGGNCSSKAKHYILGKDKTVEKGSSKYLNTDDLRAAPPRTETTSKGRLDEKSSPRIPSKLRKHSTSSSLFSAEQELKHDVHRRKCTAEEPSRARNDSSTNKTREPTSSSFKDSLERRRRALVKDRYQRLHEKESKARTSLCSDAEHPSASVTKKSSSSAKHSSSESRSKVLKKDTSASWTVTSASHKTAQSPSAQKQIPPLIPSVPPDFKIPKKVQPGRVDERSDNNKAVPTILNVKHEVKVSEKVSGSSSKQETVKQAPSCLDVASKFDGPGERLSLSRQLSATGDINTEPPWHDQMEVVEKLHLARSEKRLEVDVMQSYGELTCMDIDSPENGPVDTQCRQPPQQGLILVLDTNILLSHLDYVKNIRFQGLGALGFPVVLIPWVVLQELDSLKRGRGLSGSVAHLATPAISYIYNSLKSREPHLWGQSMQQAAGSINGLNAENNDDRVLQCCLQYQNLYPECALILCTNDKNLCSKALLSGVHALCKNDLESKVERSRHGPDIPQNIQAPMLPHISPQASPPMLSRSCTPAQPHSQEKAGCSVGLVEKDTKRLSERNQEETELDISTSVCRLEGCLREVLSHVLEVEMKAAYDDLWLEIVYRKPPWTLPDVLECLKKHWIAVFGHIVPRSKLQTVLNLIKFFNSGAAADRSTTSVALQEARELVKAFWKSSSHVPHAISVMDDIFNKLQPQELHLSAEGDSSSSDVVMNDDDEEEEQPTPAQVSHQEVWAVFESIWSKVYPVSLEVFKALGFDPYTMQSAQPVGGPPPPQDALACLHKLSSMVSQLLQAFSSVLSSAPGLEEVQNLLSIIQSNKLTDEDSRLTAKDLLDCFSQPDYREKLRVGGSQFMELQQALDHCVWTASQNNTFTT</sequence>
<evidence type="ECO:0000256" key="3">
    <source>
        <dbReference type="SAM" id="MobiDB-lite"/>
    </source>
</evidence>
<dbReference type="SMART" id="SM00670">
    <property type="entry name" value="PINc"/>
    <property type="match status" value="1"/>
</dbReference>
<feature type="compositionally biased region" description="Basic and acidic residues" evidence="3">
    <location>
        <begin position="218"/>
        <end position="233"/>
    </location>
</feature>
<dbReference type="Pfam" id="PF13638">
    <property type="entry name" value="PIN_4"/>
    <property type="match status" value="1"/>
</dbReference>
<proteinExistence type="inferred from homology"/>
<feature type="compositionally biased region" description="Basic and acidic residues" evidence="3">
    <location>
        <begin position="139"/>
        <end position="150"/>
    </location>
</feature>
<dbReference type="InterPro" id="IPR029060">
    <property type="entry name" value="PIN-like_dom_sf"/>
</dbReference>
<evidence type="ECO:0000313" key="7">
    <source>
        <dbReference type="RefSeq" id="XP_008291080.1"/>
    </source>
</evidence>
<feature type="domain" description="PIN" evidence="4">
    <location>
        <begin position="446"/>
        <end position="574"/>
    </location>
</feature>
<dbReference type="PANTHER" id="PTHR16161">
    <property type="entry name" value="TRANSCRIPTIONAL PROTEIN SWT1"/>
    <property type="match status" value="1"/>
</dbReference>
<dbReference type="CDD" id="cd18727">
    <property type="entry name" value="PIN_Swt1-like"/>
    <property type="match status" value="1"/>
</dbReference>
<dbReference type="PANTHER" id="PTHR16161:SF0">
    <property type="entry name" value="TRANSCRIPTIONAL PROTEIN SWT1"/>
    <property type="match status" value="1"/>
</dbReference>
<dbReference type="GO" id="GO:0005634">
    <property type="term" value="C:nucleus"/>
    <property type="evidence" value="ECO:0007669"/>
    <property type="project" value="TreeGrafter"/>
</dbReference>
<dbReference type="InterPro" id="IPR002716">
    <property type="entry name" value="PIN_dom"/>
</dbReference>
<evidence type="ECO:0000259" key="4">
    <source>
        <dbReference type="SMART" id="SM00670"/>
    </source>
</evidence>
<feature type="compositionally biased region" description="Polar residues" evidence="3">
    <location>
        <begin position="273"/>
        <end position="293"/>
    </location>
</feature>
<accession>A0A3B4YYH4</accession>
<feature type="region of interest" description="Disordered" evidence="3">
    <location>
        <begin position="794"/>
        <end position="822"/>
    </location>
</feature>
<dbReference type="RefSeq" id="XP_008291080.1">
    <property type="nucleotide sequence ID" value="XM_008292858.1"/>
</dbReference>
<feature type="compositionally biased region" description="Basic and acidic residues" evidence="3">
    <location>
        <begin position="22"/>
        <end position="31"/>
    </location>
</feature>
<dbReference type="OrthoDB" id="548295at2759"/>
<name>A0A3B4YYH4_9TELE</name>
<dbReference type="GeneTree" id="ENSGT00390000001254"/>
<evidence type="ECO:0000256" key="2">
    <source>
        <dbReference type="ARBA" id="ARBA00074620"/>
    </source>
</evidence>
<feature type="region of interest" description="Disordered" evidence="3">
    <location>
        <begin position="1"/>
        <end position="307"/>
    </location>
</feature>
<feature type="region of interest" description="Disordered" evidence="3">
    <location>
        <begin position="618"/>
        <end position="639"/>
    </location>
</feature>
<feature type="compositionally biased region" description="Basic residues" evidence="3">
    <location>
        <begin position="1"/>
        <end position="13"/>
    </location>
</feature>
<protein>
    <recommendedName>
        <fullName evidence="2">Transcriptional protein SWT1</fullName>
    </recommendedName>
</protein>
<feature type="compositionally biased region" description="Acidic residues" evidence="3">
    <location>
        <begin position="807"/>
        <end position="816"/>
    </location>
</feature>
<keyword evidence="6" id="KW-1185">Reference proteome</keyword>
<gene>
    <name evidence="7" type="primary">swt1</name>
</gene>
<dbReference type="InterPro" id="IPR052626">
    <property type="entry name" value="SWT1_Regulator"/>
</dbReference>
<dbReference type="FunFam" id="3.40.50.1010:FF:000012">
    <property type="entry name" value="SWT1, RNA endoribonuclease homolog"/>
    <property type="match status" value="1"/>
</dbReference>
<evidence type="ECO:0000313" key="6">
    <source>
        <dbReference type="Proteomes" id="UP000694891"/>
    </source>
</evidence>
<feature type="compositionally biased region" description="Basic and acidic residues" evidence="3">
    <location>
        <begin position="259"/>
        <end position="272"/>
    </location>
</feature>
<reference evidence="5" key="1">
    <citation type="submission" date="2023-09" db="UniProtKB">
        <authorList>
            <consortium name="Ensembl"/>
        </authorList>
    </citation>
    <scope>IDENTIFICATION</scope>
</reference>
<dbReference type="STRING" id="144197.ENSSPAP00000001335"/>
<comment type="similarity">
    <text evidence="1">Belongs to the SWT1 family.</text>
</comment>
<dbReference type="SUPFAM" id="SSF88723">
    <property type="entry name" value="PIN domain-like"/>
    <property type="match status" value="1"/>
</dbReference>
<dbReference type="GeneID" id="103365426"/>
<feature type="compositionally biased region" description="Basic and acidic residues" evidence="3">
    <location>
        <begin position="182"/>
        <end position="192"/>
    </location>
</feature>
<dbReference type="Ensembl" id="ENSSPAT00000001360.1">
    <property type="protein sequence ID" value="ENSSPAP00000001335.1"/>
    <property type="gene ID" value="ENSSPAG00000001030.1"/>
</dbReference>
<reference evidence="7" key="2">
    <citation type="submission" date="2025-04" db="UniProtKB">
        <authorList>
            <consortium name="RefSeq"/>
        </authorList>
    </citation>
    <scope>IDENTIFICATION</scope>
</reference>
<evidence type="ECO:0000256" key="1">
    <source>
        <dbReference type="ARBA" id="ARBA00060839"/>
    </source>
</evidence>
<feature type="compositionally biased region" description="Low complexity" evidence="3">
    <location>
        <begin position="245"/>
        <end position="258"/>
    </location>
</feature>